<evidence type="ECO:0000256" key="1">
    <source>
        <dbReference type="SAM" id="Phobius"/>
    </source>
</evidence>
<evidence type="ECO:0000259" key="2">
    <source>
        <dbReference type="PROSITE" id="PS50887"/>
    </source>
</evidence>
<reference evidence="4" key="1">
    <citation type="journal article" date="2019" name="Int. J. Syst. Evol. Microbiol.">
        <title>The Global Catalogue of Microorganisms (GCM) 10K type strain sequencing project: providing services to taxonomists for standard genome sequencing and annotation.</title>
        <authorList>
            <consortium name="The Broad Institute Genomics Platform"/>
            <consortium name="The Broad Institute Genome Sequencing Center for Infectious Disease"/>
            <person name="Wu L."/>
            <person name="Ma J."/>
        </authorList>
    </citation>
    <scope>NUCLEOTIDE SEQUENCE [LARGE SCALE GENOMIC DNA]</scope>
    <source>
        <strain evidence="4">JCM 31486</strain>
    </source>
</reference>
<dbReference type="CDD" id="cd01949">
    <property type="entry name" value="GGDEF"/>
    <property type="match status" value="1"/>
</dbReference>
<feature type="domain" description="GGDEF" evidence="2">
    <location>
        <begin position="278"/>
        <end position="408"/>
    </location>
</feature>
<gene>
    <name evidence="3" type="ORF">ACFQ1S_03565</name>
</gene>
<sequence>MAADGLQMTSSRLLLARSWAIWQTAKPVLVGYVLAVDLLAVLGVTATLVLRPIGPVDPVPLILLVACAILYTELSLPIAKLQDGCQGSLNSVWIVAAVLLLHPALAAVVVLVACFTTWLRARPKGLYRKAFATSATILSGLAAASFLHLVNVRPVVEMPKNTATFAALIGAAVIFLAVNTILSATFRLLSGSNRKIRQALTQDYALEAAAAALGILLSWALVDWPITVLLIMGIMLVLHRSALIRQLRDQARADPKTGLLNSATWFKDAAAQLDRSKRSTALLMLDLDHFKTINDRHGHLVGDKHLRGVADVLRSEVRSTDLVGRFGGEEFVILLPQTAQQDAMAIAERIRRRVATVTVEGVDAVTVSVGVAAHPDHGETLEEVVSAADNALLAAKTAGRNRTLLFPC</sequence>
<dbReference type="SMART" id="SM00267">
    <property type="entry name" value="GGDEF"/>
    <property type="match status" value="1"/>
</dbReference>
<dbReference type="InterPro" id="IPR029787">
    <property type="entry name" value="Nucleotide_cyclase"/>
</dbReference>
<dbReference type="InterPro" id="IPR050469">
    <property type="entry name" value="Diguanylate_Cyclase"/>
</dbReference>
<feature type="transmembrane region" description="Helical" evidence="1">
    <location>
        <begin position="91"/>
        <end position="118"/>
    </location>
</feature>
<feature type="transmembrane region" description="Helical" evidence="1">
    <location>
        <begin position="130"/>
        <end position="150"/>
    </location>
</feature>
<feature type="transmembrane region" description="Helical" evidence="1">
    <location>
        <begin position="226"/>
        <end position="243"/>
    </location>
</feature>
<accession>A0ABW3M560</accession>
<comment type="caution">
    <text evidence="3">The sequence shown here is derived from an EMBL/GenBank/DDBJ whole genome shotgun (WGS) entry which is preliminary data.</text>
</comment>
<feature type="transmembrane region" description="Helical" evidence="1">
    <location>
        <begin position="29"/>
        <end position="49"/>
    </location>
</feature>
<dbReference type="InterPro" id="IPR043128">
    <property type="entry name" value="Rev_trsase/Diguanyl_cyclase"/>
</dbReference>
<keyword evidence="4" id="KW-1185">Reference proteome</keyword>
<organism evidence="3 4">
    <name type="scientific">Kibdelosporangium lantanae</name>
    <dbReference type="NCBI Taxonomy" id="1497396"/>
    <lineage>
        <taxon>Bacteria</taxon>
        <taxon>Bacillati</taxon>
        <taxon>Actinomycetota</taxon>
        <taxon>Actinomycetes</taxon>
        <taxon>Pseudonocardiales</taxon>
        <taxon>Pseudonocardiaceae</taxon>
        <taxon>Kibdelosporangium</taxon>
    </lineage>
</organism>
<feature type="transmembrane region" description="Helical" evidence="1">
    <location>
        <begin position="162"/>
        <end position="182"/>
    </location>
</feature>
<evidence type="ECO:0000313" key="3">
    <source>
        <dbReference type="EMBL" id="MFD1044734.1"/>
    </source>
</evidence>
<dbReference type="PANTHER" id="PTHR45138">
    <property type="entry name" value="REGULATORY COMPONENTS OF SENSORY TRANSDUCTION SYSTEM"/>
    <property type="match status" value="1"/>
</dbReference>
<dbReference type="PANTHER" id="PTHR45138:SF9">
    <property type="entry name" value="DIGUANYLATE CYCLASE DGCM-RELATED"/>
    <property type="match status" value="1"/>
</dbReference>
<dbReference type="EMBL" id="JBHTIS010000113">
    <property type="protein sequence ID" value="MFD1044734.1"/>
    <property type="molecule type" value="Genomic_DNA"/>
</dbReference>
<dbReference type="NCBIfam" id="TIGR00254">
    <property type="entry name" value="GGDEF"/>
    <property type="match status" value="1"/>
</dbReference>
<dbReference type="Proteomes" id="UP001597045">
    <property type="component" value="Unassembled WGS sequence"/>
</dbReference>
<name>A0ABW3M560_9PSEU</name>
<keyword evidence="1" id="KW-0472">Membrane</keyword>
<protein>
    <submittedName>
        <fullName evidence="3">GGDEF domain-containing protein</fullName>
    </submittedName>
</protein>
<keyword evidence="1" id="KW-1133">Transmembrane helix</keyword>
<dbReference type="PROSITE" id="PS50887">
    <property type="entry name" value="GGDEF"/>
    <property type="match status" value="1"/>
</dbReference>
<dbReference type="Pfam" id="PF00990">
    <property type="entry name" value="GGDEF"/>
    <property type="match status" value="1"/>
</dbReference>
<dbReference type="InterPro" id="IPR000160">
    <property type="entry name" value="GGDEF_dom"/>
</dbReference>
<keyword evidence="1" id="KW-0812">Transmembrane</keyword>
<feature type="transmembrane region" description="Helical" evidence="1">
    <location>
        <begin position="61"/>
        <end position="79"/>
    </location>
</feature>
<dbReference type="SUPFAM" id="SSF55073">
    <property type="entry name" value="Nucleotide cyclase"/>
    <property type="match status" value="1"/>
</dbReference>
<dbReference type="Gene3D" id="3.30.70.270">
    <property type="match status" value="1"/>
</dbReference>
<proteinExistence type="predicted"/>
<evidence type="ECO:0000313" key="4">
    <source>
        <dbReference type="Proteomes" id="UP001597045"/>
    </source>
</evidence>